<evidence type="ECO:0000313" key="5">
    <source>
        <dbReference type="Proteomes" id="UP000664807"/>
    </source>
</evidence>
<dbReference type="PROSITE" id="PS50088">
    <property type="entry name" value="ANK_REPEAT"/>
    <property type="match status" value="4"/>
</dbReference>
<dbReference type="SMART" id="SM00248">
    <property type="entry name" value="ANK"/>
    <property type="match status" value="9"/>
</dbReference>
<evidence type="ECO:0000256" key="1">
    <source>
        <dbReference type="ARBA" id="ARBA00022737"/>
    </source>
</evidence>
<feature type="repeat" description="ANK" evidence="3">
    <location>
        <begin position="179"/>
        <end position="211"/>
    </location>
</feature>
<dbReference type="Pfam" id="PF12796">
    <property type="entry name" value="Ank_2"/>
    <property type="match status" value="3"/>
</dbReference>
<dbReference type="SUPFAM" id="SSF48403">
    <property type="entry name" value="Ankyrin repeat"/>
    <property type="match status" value="1"/>
</dbReference>
<dbReference type="RefSeq" id="WP_207026976.1">
    <property type="nucleotide sequence ID" value="NZ_JAFLNM010000001.1"/>
</dbReference>
<feature type="repeat" description="ANK" evidence="3">
    <location>
        <begin position="108"/>
        <end position="140"/>
    </location>
</feature>
<feature type="repeat" description="ANK" evidence="3">
    <location>
        <begin position="245"/>
        <end position="277"/>
    </location>
</feature>
<reference evidence="4 5" key="1">
    <citation type="submission" date="2021-03" db="EMBL/GenBank/DDBJ databases">
        <title>Muricauda lutimaris sp. nov. and Muricauda ruestringensis sp. nov, two marine members of the Flavobacteriaceae isolated from deep sea sediments of Western Pacific.</title>
        <authorList>
            <person name="Zhao S."/>
            <person name="Liu R."/>
        </authorList>
    </citation>
    <scope>NUCLEOTIDE SEQUENCE [LARGE SCALE GENOMIC DNA]</scope>
    <source>
        <strain evidence="4 5">BC31-3-A3</strain>
    </source>
</reference>
<name>A0ABS3FDT6_9FLAO</name>
<keyword evidence="5" id="KW-1185">Reference proteome</keyword>
<proteinExistence type="predicted"/>
<dbReference type="PANTHER" id="PTHR24171">
    <property type="entry name" value="ANKYRIN REPEAT DOMAIN-CONTAINING PROTEIN 39-RELATED"/>
    <property type="match status" value="1"/>
</dbReference>
<dbReference type="InterPro" id="IPR002110">
    <property type="entry name" value="Ankyrin_rpt"/>
</dbReference>
<evidence type="ECO:0000256" key="3">
    <source>
        <dbReference type="PROSITE-ProRule" id="PRU00023"/>
    </source>
</evidence>
<keyword evidence="2 3" id="KW-0040">ANK repeat</keyword>
<protein>
    <submittedName>
        <fullName evidence="4">Ankyrin repeat domain-containing protein</fullName>
    </submittedName>
</protein>
<dbReference type="Proteomes" id="UP000664807">
    <property type="component" value="Unassembled WGS sequence"/>
</dbReference>
<keyword evidence="1" id="KW-0677">Repeat</keyword>
<dbReference type="InterPro" id="IPR036770">
    <property type="entry name" value="Ankyrin_rpt-contain_sf"/>
</dbReference>
<sequence>MSTNSDVAHLLVEGVDKGNLDTVKQALGKGASPNTVFNADWGWNVLDRAIYLGNIPIIETLLEAGAEVNHLDVQNENCLFKAIDLNNLDLVKKIVEKGAEVNQASLDQGLTPICISLTNGNLPITEYLVKNGAKVNPFEPDGSVPFSLVIDNAEGDKDLSLLIDFLIASGLDINAQDHKGWTALMKTTVKGMKKTAKHLIEKGSDVNLQNSYGNNAIFEAARKDDSEFLELVLAAGGDPENSLPSGFSPLMVACKEGRLKTSELLVNAGAKVNKKDGVGLTPLMYAATTNVAIVKVLIKSEADIKATCNEGKTALDYAREFHNKEAYNELMKSKE</sequence>
<dbReference type="EMBL" id="JAFLNM010000001">
    <property type="protein sequence ID" value="MBO0341319.1"/>
    <property type="molecule type" value="Genomic_DNA"/>
</dbReference>
<dbReference type="PROSITE" id="PS50297">
    <property type="entry name" value="ANK_REP_REGION"/>
    <property type="match status" value="2"/>
</dbReference>
<evidence type="ECO:0000313" key="4">
    <source>
        <dbReference type="EMBL" id="MBO0341319.1"/>
    </source>
</evidence>
<evidence type="ECO:0000256" key="2">
    <source>
        <dbReference type="ARBA" id="ARBA00023043"/>
    </source>
</evidence>
<feature type="repeat" description="ANK" evidence="3">
    <location>
        <begin position="41"/>
        <end position="73"/>
    </location>
</feature>
<gene>
    <name evidence="4" type="ORF">J0654_06660</name>
</gene>
<dbReference type="Gene3D" id="1.25.40.20">
    <property type="entry name" value="Ankyrin repeat-containing domain"/>
    <property type="match status" value="3"/>
</dbReference>
<organism evidence="4 5">
    <name type="scientific">Flagellimonas profundi</name>
    <dbReference type="NCBI Taxonomy" id="2915620"/>
    <lineage>
        <taxon>Bacteria</taxon>
        <taxon>Pseudomonadati</taxon>
        <taxon>Bacteroidota</taxon>
        <taxon>Flavobacteriia</taxon>
        <taxon>Flavobacteriales</taxon>
        <taxon>Flavobacteriaceae</taxon>
        <taxon>Flagellimonas</taxon>
    </lineage>
</organism>
<comment type="caution">
    <text evidence="4">The sequence shown here is derived from an EMBL/GenBank/DDBJ whole genome shotgun (WGS) entry which is preliminary data.</text>
</comment>
<accession>A0ABS3FDT6</accession>